<feature type="region of interest" description="Disordered" evidence="7">
    <location>
        <begin position="91"/>
        <end position="134"/>
    </location>
</feature>
<evidence type="ECO:0000256" key="5">
    <source>
        <dbReference type="ARBA" id="ARBA00022989"/>
    </source>
</evidence>
<evidence type="ECO:0000313" key="10">
    <source>
        <dbReference type="EMBL" id="PBJ39148.1"/>
    </source>
</evidence>
<dbReference type="AlphaFoldDB" id="A0A2A3LD42"/>
<protein>
    <submittedName>
        <fullName evidence="10">Type VII secretion protein EccE</fullName>
    </submittedName>
</protein>
<evidence type="ECO:0000256" key="8">
    <source>
        <dbReference type="SAM" id="Phobius"/>
    </source>
</evidence>
<dbReference type="RefSeq" id="WP_071321569.1">
    <property type="nucleotide sequence ID" value="NZ_BDNC01000033.1"/>
</dbReference>
<evidence type="ECO:0000256" key="1">
    <source>
        <dbReference type="ARBA" id="ARBA00004236"/>
    </source>
</evidence>
<dbReference type="InterPro" id="IPR021368">
    <property type="entry name" value="T7SS_EccE"/>
</dbReference>
<dbReference type="InterPro" id="IPR050051">
    <property type="entry name" value="EccE_dom"/>
</dbReference>
<evidence type="ECO:0000256" key="4">
    <source>
        <dbReference type="ARBA" id="ARBA00022692"/>
    </source>
</evidence>
<comment type="caution">
    <text evidence="10">The sequence shown here is derived from an EMBL/GenBank/DDBJ whole genome shotgun (WGS) entry which is preliminary data.</text>
</comment>
<dbReference type="GO" id="GO:0005886">
    <property type="term" value="C:plasma membrane"/>
    <property type="evidence" value="ECO:0007669"/>
    <property type="project" value="UniProtKB-SubCell"/>
</dbReference>
<gene>
    <name evidence="10" type="primary">eccE</name>
    <name evidence="10" type="ORF">XV03_04005</name>
</gene>
<feature type="transmembrane region" description="Helical" evidence="8">
    <location>
        <begin position="50"/>
        <end position="70"/>
    </location>
</feature>
<name>A0A2A3LD42_MYCAV</name>
<dbReference type="NCBIfam" id="TIGR03923">
    <property type="entry name" value="T7SS_EccE"/>
    <property type="match status" value="1"/>
</dbReference>
<sequence length="593" mass="63047">MTTRTHARRRNAEHWTALLGLDQRLRTIVPTALLVVCIAAIPLHTVWGRVLIASCASVVAVVGTVSWAGFTAPQWITRRLQVAIRRHRPQRTVVADDQDTDEPDATADPGTPSGDAEAAPAEGDTGAEPAAPAAPPARRVILPITAVSSGDEVGVDWSNGQLVAALDLHGHPLVPHQLYQRQITSTATIPIAELEARLGSLTGGEAPATVDLVFETRRLTPTRYSVTYDTQLSGQPVAGYRRTLLICRFDPSANPAYYAARQSLPDAVAATMARIRRTVAVADCPATALTGPQLKALRHSTSPATRAIPDRSAGEDAAALERWTHIAPDSSRGSYDTVYAIDPGALTDDRIRDLWAIRADAVVVTLRRDQRGWSGFVRVRTASAPSGPPLPFVRALPGQQAAAVAIGRPVADQEPVRTIFEPVESLAGLTLPAGPDGQVLGADELGRQLLLPVVPGADRIIRARVDLMYAQQQILRAEATGANITIVTNTPQRWAPLASPRIAVVPDDAELPIGPGELHVYDDGMAPPQNAGATTLSLIAPGGPEPKGPITLDQAGDMITVTAGGSTYQIRRRIDPAELAYLPAAQTISRGRR</sequence>
<feature type="domain" description="Type VII secretion system protein EccE" evidence="9">
    <location>
        <begin position="238"/>
        <end position="340"/>
    </location>
</feature>
<proteinExistence type="inferred from homology"/>
<reference evidence="10 11" key="1">
    <citation type="journal article" date="2017" name="Genome Biol. Evol.">
        <title>Population Structure and Local Adaptation of MAC Lung Disease Agent Mycobacterium avium subsp. hominissuis.</title>
        <authorList>
            <person name="Yano H."/>
            <person name="Iwamoto T."/>
            <person name="Nishiuchi Y."/>
            <person name="Nakajima C."/>
            <person name="Starkova D.A."/>
            <person name="Mokrousov I."/>
            <person name="Narvskaya O."/>
            <person name="Yoshida S."/>
            <person name="Arikawa K."/>
            <person name="Nakanishi N."/>
            <person name="Osaki K."/>
            <person name="Nakagawa I."/>
            <person name="Ato M."/>
            <person name="Suzuki Y."/>
            <person name="Maruyama F."/>
        </authorList>
    </citation>
    <scope>NUCLEOTIDE SEQUENCE [LARGE SCALE GENOMIC DNA]</scope>
    <source>
        <strain evidence="10 11">OCU466</strain>
    </source>
</reference>
<feature type="compositionally biased region" description="Low complexity" evidence="7">
    <location>
        <begin position="114"/>
        <end position="131"/>
    </location>
</feature>
<keyword evidence="6 8" id="KW-0472">Membrane</keyword>
<evidence type="ECO:0000256" key="6">
    <source>
        <dbReference type="ARBA" id="ARBA00023136"/>
    </source>
</evidence>
<feature type="compositionally biased region" description="Acidic residues" evidence="7">
    <location>
        <begin position="96"/>
        <end position="105"/>
    </location>
</feature>
<comment type="similarity">
    <text evidence="2">Belongs to the EccE family.</text>
</comment>
<dbReference type="Pfam" id="PF11203">
    <property type="entry name" value="EccE"/>
    <property type="match status" value="1"/>
</dbReference>
<keyword evidence="4 8" id="KW-0812">Transmembrane</keyword>
<accession>A0A2A3LD42</accession>
<evidence type="ECO:0000256" key="2">
    <source>
        <dbReference type="ARBA" id="ARBA00007759"/>
    </source>
</evidence>
<comment type="subcellular location">
    <subcellularLocation>
        <location evidence="1">Cell membrane</location>
    </subcellularLocation>
</comment>
<evidence type="ECO:0000256" key="7">
    <source>
        <dbReference type="SAM" id="MobiDB-lite"/>
    </source>
</evidence>
<dbReference type="EMBL" id="LBGZ01000029">
    <property type="protein sequence ID" value="PBJ39148.1"/>
    <property type="molecule type" value="Genomic_DNA"/>
</dbReference>
<keyword evidence="3" id="KW-1003">Cell membrane</keyword>
<evidence type="ECO:0000256" key="3">
    <source>
        <dbReference type="ARBA" id="ARBA00022475"/>
    </source>
</evidence>
<dbReference type="Proteomes" id="UP000218842">
    <property type="component" value="Unassembled WGS sequence"/>
</dbReference>
<evidence type="ECO:0000313" key="11">
    <source>
        <dbReference type="Proteomes" id="UP000218842"/>
    </source>
</evidence>
<evidence type="ECO:0000259" key="9">
    <source>
        <dbReference type="Pfam" id="PF11203"/>
    </source>
</evidence>
<organism evidence="10 11">
    <name type="scientific">Mycobacterium avium subsp. hominissuis</name>
    <dbReference type="NCBI Taxonomy" id="439334"/>
    <lineage>
        <taxon>Bacteria</taxon>
        <taxon>Bacillati</taxon>
        <taxon>Actinomycetota</taxon>
        <taxon>Actinomycetes</taxon>
        <taxon>Mycobacteriales</taxon>
        <taxon>Mycobacteriaceae</taxon>
        <taxon>Mycobacterium</taxon>
        <taxon>Mycobacterium avium complex (MAC)</taxon>
    </lineage>
</organism>
<keyword evidence="5 8" id="KW-1133">Transmembrane helix</keyword>